<keyword evidence="1" id="KW-0067">ATP-binding</keyword>
<dbReference type="RefSeq" id="WP_007463647.1">
    <property type="nucleotide sequence ID" value="NZ_HF570108.1"/>
</dbReference>
<dbReference type="GO" id="GO:0009432">
    <property type="term" value="P:SOS response"/>
    <property type="evidence" value="ECO:0007669"/>
    <property type="project" value="TreeGrafter"/>
</dbReference>
<dbReference type="GO" id="GO:0046872">
    <property type="term" value="F:metal ion binding"/>
    <property type="evidence" value="ECO:0007669"/>
    <property type="project" value="InterPro"/>
</dbReference>
<dbReference type="PANTHER" id="PTHR21621:SF0">
    <property type="entry name" value="BETA-CITRYLGLUTAMATE SYNTHASE B-RELATED"/>
    <property type="match status" value="1"/>
</dbReference>
<dbReference type="InterPro" id="IPR013651">
    <property type="entry name" value="ATP-grasp_RimK-type"/>
</dbReference>
<dbReference type="Gene3D" id="3.30.470.20">
    <property type="entry name" value="ATP-grasp fold, B domain"/>
    <property type="match status" value="2"/>
</dbReference>
<dbReference type="Proteomes" id="UP000003448">
    <property type="component" value="Unassembled WGS sequence"/>
</dbReference>
<reference evidence="4" key="1">
    <citation type="journal article" date="2012" name="J. Bacteriol.">
        <title>Genome Sequence of Micromonospora lupini Lupac 08, Isolated from Root Nodules of Lupinus angustifolius.</title>
        <authorList>
            <person name="Alonso-Vega P."/>
            <person name="Normand P."/>
            <person name="Bacigalupe R."/>
            <person name="Pujic P."/>
            <person name="Lajus A."/>
            <person name="Vallenet D."/>
            <person name="Carro L."/>
            <person name="Coll P."/>
            <person name="Trujillo M.E."/>
        </authorList>
    </citation>
    <scope>NUCLEOTIDE SEQUENCE [LARGE SCALE GENOMIC DNA]</scope>
    <source>
        <strain evidence="4">Lupac 08</strain>
    </source>
</reference>
<evidence type="ECO:0000313" key="4">
    <source>
        <dbReference type="Proteomes" id="UP000003448"/>
    </source>
</evidence>
<keyword evidence="4" id="KW-1185">Reference proteome</keyword>
<dbReference type="PANTHER" id="PTHR21621">
    <property type="entry name" value="RIBOSOMAL PROTEIN S6 MODIFICATION PROTEIN"/>
    <property type="match status" value="1"/>
</dbReference>
<accession>I0L9S2</accession>
<dbReference type="GO" id="GO:0005737">
    <property type="term" value="C:cytoplasm"/>
    <property type="evidence" value="ECO:0007669"/>
    <property type="project" value="TreeGrafter"/>
</dbReference>
<dbReference type="eggNOG" id="COG0189">
    <property type="taxonomic scope" value="Bacteria"/>
</dbReference>
<organism evidence="3 4">
    <name type="scientific">Micromonospora lupini str. Lupac 08</name>
    <dbReference type="NCBI Taxonomy" id="1150864"/>
    <lineage>
        <taxon>Bacteria</taxon>
        <taxon>Bacillati</taxon>
        <taxon>Actinomycetota</taxon>
        <taxon>Actinomycetes</taxon>
        <taxon>Micromonosporales</taxon>
        <taxon>Micromonosporaceae</taxon>
        <taxon>Micromonospora</taxon>
    </lineage>
</organism>
<evidence type="ECO:0000259" key="2">
    <source>
        <dbReference type="PROSITE" id="PS50975"/>
    </source>
</evidence>
<evidence type="ECO:0000256" key="1">
    <source>
        <dbReference type="PROSITE-ProRule" id="PRU00409"/>
    </source>
</evidence>
<name>I0L9S2_9ACTN</name>
<dbReference type="InterPro" id="IPR011761">
    <property type="entry name" value="ATP-grasp"/>
</dbReference>
<dbReference type="GO" id="GO:0018169">
    <property type="term" value="F:ribosomal S6-glutamic acid ligase activity"/>
    <property type="evidence" value="ECO:0007669"/>
    <property type="project" value="TreeGrafter"/>
</dbReference>
<dbReference type="AlphaFoldDB" id="I0L9S2"/>
<evidence type="ECO:0000313" key="3">
    <source>
        <dbReference type="EMBL" id="CCH20569.1"/>
    </source>
</evidence>
<gene>
    <name evidence="3" type="ORF">MILUP08_45452</name>
</gene>
<dbReference type="Pfam" id="PF08443">
    <property type="entry name" value="RimK"/>
    <property type="match status" value="1"/>
</dbReference>
<dbReference type="GO" id="GO:0005524">
    <property type="term" value="F:ATP binding"/>
    <property type="evidence" value="ECO:0007669"/>
    <property type="project" value="UniProtKB-UniRule"/>
</dbReference>
<feature type="domain" description="ATP-grasp" evidence="2">
    <location>
        <begin position="109"/>
        <end position="290"/>
    </location>
</feature>
<dbReference type="EMBL" id="CAIE01000039">
    <property type="protein sequence ID" value="CCH20569.1"/>
    <property type="molecule type" value="Genomic_DNA"/>
</dbReference>
<sequence length="295" mass="32562">MRIGVLAWDHGEEDDDSPVIAELGRERGHDTSLFTVEEIDVAAAPGGGPEVMFNGELGRSFDAVISRAQLHGDWRDRVERLMLASNIPGVTMFDPIEVWQAAYSKFRMMQVLADAGLPVPPTRACRTPADVEAASREWGTVVVKPSYGRAGIDVERITNVGDDLPLIEKLLARYGVLVCQPYYPTQYGEYRLTVSGDTMPMNMVKYPAVGQWKTRTLLGASFERVDIPPELADISIRATRAMGITLSGLDILPTEDGYVILECNAIPGNLNILGKESQRLAFEAMYEWVEARTPC</sequence>
<dbReference type="SUPFAM" id="SSF56059">
    <property type="entry name" value="Glutathione synthetase ATP-binding domain-like"/>
    <property type="match status" value="1"/>
</dbReference>
<dbReference type="STRING" id="1150864.MILUP08_45452"/>
<protein>
    <recommendedName>
        <fullName evidence="2">ATP-grasp domain-containing protein</fullName>
    </recommendedName>
</protein>
<comment type="caution">
    <text evidence="3">The sequence shown here is derived from an EMBL/GenBank/DDBJ whole genome shotgun (WGS) entry which is preliminary data.</text>
</comment>
<proteinExistence type="predicted"/>
<dbReference type="PROSITE" id="PS50975">
    <property type="entry name" value="ATP_GRASP"/>
    <property type="match status" value="1"/>
</dbReference>
<keyword evidence="1" id="KW-0547">Nucleotide-binding</keyword>